<dbReference type="OrthoDB" id="9761875at2"/>
<dbReference type="EMBL" id="FMYP01000052">
    <property type="protein sequence ID" value="SDC79719.1"/>
    <property type="molecule type" value="Genomic_DNA"/>
</dbReference>
<dbReference type="Pfam" id="PF06202">
    <property type="entry name" value="GDE_C"/>
    <property type="match status" value="1"/>
</dbReference>
<feature type="domain" description="Glycogen debranching enzyme bacterial and archaeal type N-terminal" evidence="2">
    <location>
        <begin position="20"/>
        <end position="239"/>
    </location>
</feature>
<accession>A0A1G6PI38</accession>
<dbReference type="PANTHER" id="PTHR10569:SF2">
    <property type="entry name" value="GLYCOGEN DEBRANCHING ENZYME"/>
    <property type="match status" value="1"/>
</dbReference>
<name>A0A1G6PI38_9BACT</name>
<dbReference type="Pfam" id="PF12439">
    <property type="entry name" value="GDE_N"/>
    <property type="match status" value="1"/>
</dbReference>
<reference evidence="3 4" key="1">
    <citation type="submission" date="2016-09" db="EMBL/GenBank/DDBJ databases">
        <authorList>
            <person name="Capua I."/>
            <person name="De Benedictis P."/>
            <person name="Joannis T."/>
            <person name="Lombin L.H."/>
            <person name="Cattoli G."/>
        </authorList>
    </citation>
    <scope>NUCLEOTIDE SEQUENCE [LARGE SCALE GENOMIC DNA]</scope>
    <source>
        <strain evidence="3 4">A7P-90m</strain>
    </source>
</reference>
<feature type="domain" description="Glycogen debranching enzyme C-terminal" evidence="1">
    <location>
        <begin position="277"/>
        <end position="638"/>
    </location>
</feature>
<dbReference type="SUPFAM" id="SSF48208">
    <property type="entry name" value="Six-hairpin glycosidases"/>
    <property type="match status" value="1"/>
</dbReference>
<dbReference type="GO" id="GO:0004134">
    <property type="term" value="F:4-alpha-glucanotransferase activity"/>
    <property type="evidence" value="ECO:0007669"/>
    <property type="project" value="InterPro"/>
</dbReference>
<dbReference type="STRING" id="1640674.SAMN05216323_10525"/>
<evidence type="ECO:0000313" key="4">
    <source>
        <dbReference type="Proteomes" id="UP000199452"/>
    </source>
</evidence>
<evidence type="ECO:0000313" key="3">
    <source>
        <dbReference type="EMBL" id="SDC79719.1"/>
    </source>
</evidence>
<organism evidence="3 4">
    <name type="scientific">Williamwhitmania taraxaci</name>
    <dbReference type="NCBI Taxonomy" id="1640674"/>
    <lineage>
        <taxon>Bacteria</taxon>
        <taxon>Pseudomonadati</taxon>
        <taxon>Bacteroidota</taxon>
        <taxon>Bacteroidia</taxon>
        <taxon>Bacteroidales</taxon>
        <taxon>Williamwhitmaniaceae</taxon>
        <taxon>Williamwhitmania</taxon>
    </lineage>
</organism>
<dbReference type="InterPro" id="IPR024742">
    <property type="entry name" value="Glycogen_debranch_N"/>
</dbReference>
<dbReference type="InterPro" id="IPR008928">
    <property type="entry name" value="6-hairpin_glycosidase_sf"/>
</dbReference>
<dbReference type="Proteomes" id="UP000199452">
    <property type="component" value="Unassembled WGS sequence"/>
</dbReference>
<dbReference type="InterPro" id="IPR010401">
    <property type="entry name" value="AGL/Gdb1"/>
</dbReference>
<dbReference type="InterPro" id="IPR006451">
    <property type="entry name" value="Glycogen_debranch_arc"/>
</dbReference>
<keyword evidence="4" id="KW-1185">Reference proteome</keyword>
<protein>
    <submittedName>
        <fullName evidence="3">Glycogen debranching enzyme, putative</fullName>
    </submittedName>
</protein>
<dbReference type="AlphaFoldDB" id="A0A1G6PI38"/>
<dbReference type="Gene3D" id="1.50.10.10">
    <property type="match status" value="1"/>
</dbReference>
<evidence type="ECO:0000259" key="2">
    <source>
        <dbReference type="Pfam" id="PF12439"/>
    </source>
</evidence>
<dbReference type="GO" id="GO:0004135">
    <property type="term" value="F:amylo-alpha-1,6-glucosidase activity"/>
    <property type="evidence" value="ECO:0007669"/>
    <property type="project" value="InterPro"/>
</dbReference>
<dbReference type="RefSeq" id="WP_092439558.1">
    <property type="nucleotide sequence ID" value="NZ_FMYP01000052.1"/>
</dbReference>
<gene>
    <name evidence="3" type="ORF">SAMN05216323_10525</name>
</gene>
<evidence type="ECO:0000259" key="1">
    <source>
        <dbReference type="Pfam" id="PF06202"/>
    </source>
</evidence>
<dbReference type="InterPro" id="IPR032790">
    <property type="entry name" value="GDE_C"/>
</dbReference>
<proteinExistence type="predicted"/>
<dbReference type="InterPro" id="IPR012341">
    <property type="entry name" value="6hp_glycosidase-like_sf"/>
</dbReference>
<dbReference type="PANTHER" id="PTHR10569">
    <property type="entry name" value="GLYCOGEN DEBRANCHING ENZYME"/>
    <property type="match status" value="1"/>
</dbReference>
<sequence length="653" mass="74291">MGHLTFNKDELVNLEYSLQREILSTNRAGGYFSTTIIMCNTRKYHGLMVLPLKEFDFENHVLLSSVDESIIQRGQSFNLGIHRYPGNYEPRGHKYIVDFEYEPTAKLTYRVGGVVLLKEIVFVHNEEQLMIRYTLLDAHSPTRLRIKPFLAFRNAHSLSKANMNADTHLKPIVNGVKSKLYPGFPSLHMQLNHKTEFVAAPDWYHNIEYLEEQRRGYEYQEDLLVPGYFEIGIKKGESIILSVSTKEEAPNSLSTKFNAEIKRRPEKDSFETCLINSGNQFIVRKDKKTEMVAGYPWFGRWGRDTFISLPGITLSQNDLKTCKAVIDTLSAEMKDGLFPNVGHSTTTAFNSVDAPLWFFWTIQQFTEKTGDRKQTWTDYGKKMKAILAAYQSGHLPYNIKMHDNGLVYAGDQGVALTWMDAAVGGKPVTAREGYPVEINALWYNAVCFTLSLAKEFNDSKFVKAWEAIPNLVKTNFTESFWIPEQGYLADYVHNNIQNKDVRPNQIFAAALPYSPISDDQKASLLKVVEKELLTPKGLRTLSPQDPKYIGRYEGNQTDRDSAYHQGSVWPWLLGFFVEANLNLYGKAYLSTAKKLTENFKEDMTTHGLCSIAEVYDGDPPQRPSGAISQAWSVSAILRILSLIAKMENLKPIQ</sequence>
<dbReference type="GO" id="GO:0005980">
    <property type="term" value="P:glycogen catabolic process"/>
    <property type="evidence" value="ECO:0007669"/>
    <property type="project" value="InterPro"/>
</dbReference>
<dbReference type="NCBIfam" id="TIGR01561">
    <property type="entry name" value="gde_arch"/>
    <property type="match status" value="1"/>
</dbReference>